<dbReference type="Proteomes" id="UP001445335">
    <property type="component" value="Unassembled WGS sequence"/>
</dbReference>
<evidence type="ECO:0000256" key="1">
    <source>
        <dbReference type="SAM" id="MobiDB-lite"/>
    </source>
</evidence>
<protein>
    <submittedName>
        <fullName evidence="2">Uncharacterized protein</fullName>
    </submittedName>
</protein>
<feature type="compositionally biased region" description="Basic and acidic residues" evidence="1">
    <location>
        <begin position="482"/>
        <end position="501"/>
    </location>
</feature>
<feature type="compositionally biased region" description="Acidic residues" evidence="1">
    <location>
        <begin position="548"/>
        <end position="558"/>
    </location>
</feature>
<evidence type="ECO:0000313" key="3">
    <source>
        <dbReference type="Proteomes" id="UP001445335"/>
    </source>
</evidence>
<feature type="region of interest" description="Disordered" evidence="1">
    <location>
        <begin position="441"/>
        <end position="507"/>
    </location>
</feature>
<name>A0AAW1QTL1_9CHLO</name>
<comment type="caution">
    <text evidence="2">The sequence shown here is derived from an EMBL/GenBank/DDBJ whole genome shotgun (WGS) entry which is preliminary data.</text>
</comment>
<gene>
    <name evidence="2" type="ORF">WJX81_004852</name>
</gene>
<feature type="compositionally biased region" description="Acidic residues" evidence="1">
    <location>
        <begin position="205"/>
        <end position="219"/>
    </location>
</feature>
<organism evidence="2 3">
    <name type="scientific">Elliptochloris bilobata</name>
    <dbReference type="NCBI Taxonomy" id="381761"/>
    <lineage>
        <taxon>Eukaryota</taxon>
        <taxon>Viridiplantae</taxon>
        <taxon>Chlorophyta</taxon>
        <taxon>core chlorophytes</taxon>
        <taxon>Trebouxiophyceae</taxon>
        <taxon>Trebouxiophyceae incertae sedis</taxon>
        <taxon>Elliptochloris clade</taxon>
        <taxon>Elliptochloris</taxon>
    </lineage>
</organism>
<accession>A0AAW1QTL1</accession>
<dbReference type="AlphaFoldDB" id="A0AAW1QTL1"/>
<feature type="compositionally biased region" description="Basic and acidic residues" evidence="1">
    <location>
        <begin position="186"/>
        <end position="204"/>
    </location>
</feature>
<reference evidence="2 3" key="1">
    <citation type="journal article" date="2024" name="Nat. Commun.">
        <title>Phylogenomics reveals the evolutionary origins of lichenization in chlorophyte algae.</title>
        <authorList>
            <person name="Puginier C."/>
            <person name="Libourel C."/>
            <person name="Otte J."/>
            <person name="Skaloud P."/>
            <person name="Haon M."/>
            <person name="Grisel S."/>
            <person name="Petersen M."/>
            <person name="Berrin J.G."/>
            <person name="Delaux P.M."/>
            <person name="Dal Grande F."/>
            <person name="Keller J."/>
        </authorList>
    </citation>
    <scope>NUCLEOTIDE SEQUENCE [LARGE SCALE GENOMIC DNA]</scope>
    <source>
        <strain evidence="2 3">SAG 245.80</strain>
    </source>
</reference>
<feature type="region of interest" description="Disordered" evidence="1">
    <location>
        <begin position="176"/>
        <end position="241"/>
    </location>
</feature>
<keyword evidence="3" id="KW-1185">Reference proteome</keyword>
<evidence type="ECO:0000313" key="2">
    <source>
        <dbReference type="EMBL" id="KAK9824838.1"/>
    </source>
</evidence>
<dbReference type="EMBL" id="JALJOU010000079">
    <property type="protein sequence ID" value="KAK9824838.1"/>
    <property type="molecule type" value="Genomic_DNA"/>
</dbReference>
<proteinExistence type="predicted"/>
<feature type="region of interest" description="Disordered" evidence="1">
    <location>
        <begin position="520"/>
        <end position="578"/>
    </location>
</feature>
<sequence>MFLLMAGSHLVSPGGRGRPRVRVSLRHAGGGGSDGVRGGGAADDFFSRVHVDNQPHLQADADAGAAESITGGARPHDVMGGGRADGALGAGGGARPHVRGINEGEVFETFPEPADDPEAFLKRARAALAAGRSGTAEEPLDYNAGGGSFRLWQGQRNGVGPSREFASAASSLLDEDLGDEGSDADANGRDLRAGVARDERRAESRDEDDEDFSGESQEYDYEHFWDLAASEDAPPEEELEAALEVARQEHAAEDAAGNIAISDHSYGQADNTADELAVLLSEMLPSEASAASATAKGAAAAVINAAYARSSGAEPDSEARISRAASNQQDLLSQMSQPERESAMADAEAAAGAVIRAASAHAKELKQRTARAWRQLPDGGWQRIEDRGDYADPLRNWRVDMQRLKDHRRGDGEVRPASGAAEGARAGLSFGDMRMQERFDEQQAREVGQAEAERAPENMFEVVGNGQGQESATEEDAALEGVHSERALPERMGPKTRDDGASRASSEGLVSASLAKLGGLGGGGTGGALSEARASGLGAKVAFRDADEPGGEEEEPEINPEVHPEANPQRGASGGLLL</sequence>